<dbReference type="EMBL" id="QXDJ01000002">
    <property type="protein sequence ID" value="RII35496.1"/>
    <property type="molecule type" value="Genomic_DNA"/>
</dbReference>
<dbReference type="SUPFAM" id="SSF140500">
    <property type="entry name" value="BAS1536-like"/>
    <property type="match status" value="1"/>
</dbReference>
<evidence type="ECO:0000313" key="2">
    <source>
        <dbReference type="Proteomes" id="UP000265930"/>
    </source>
</evidence>
<evidence type="ECO:0000313" key="1">
    <source>
        <dbReference type="EMBL" id="RII35496.1"/>
    </source>
</evidence>
<dbReference type="GO" id="GO:0046983">
    <property type="term" value="F:protein dimerization activity"/>
    <property type="evidence" value="ECO:0007669"/>
    <property type="project" value="InterPro"/>
</dbReference>
<dbReference type="InterPro" id="IPR037208">
    <property type="entry name" value="Spo0E-like_sf"/>
</dbReference>
<dbReference type="InterPro" id="IPR036638">
    <property type="entry name" value="HLH_DNA-bd_sf"/>
</dbReference>
<dbReference type="Gene3D" id="4.10.280.10">
    <property type="entry name" value="Helix-loop-helix DNA-binding domain"/>
    <property type="match status" value="1"/>
</dbReference>
<comment type="caution">
    <text evidence="1">The sequence shown here is derived from an EMBL/GenBank/DDBJ whole genome shotgun (WGS) entry which is preliminary data.</text>
</comment>
<accession>A0A399IXL1</accession>
<dbReference type="GO" id="GO:0043937">
    <property type="term" value="P:regulation of sporulation"/>
    <property type="evidence" value="ECO:0007669"/>
    <property type="project" value="InterPro"/>
</dbReference>
<proteinExistence type="predicted"/>
<reference evidence="1 2" key="1">
    <citation type="submission" date="2018-08" db="EMBL/GenBank/DDBJ databases">
        <title>Genome of Clostridium chromiireducens C1, DSM12136.</title>
        <authorList>
            <person name="Xing M."/>
            <person name="Wei Y."/>
            <person name="Ang E.L."/>
            <person name="Zhao H."/>
            <person name="Zhang Y."/>
        </authorList>
    </citation>
    <scope>NUCLEOTIDE SEQUENCE [LARGE SCALE GENOMIC DNA]</scope>
    <source>
        <strain evidence="1 2">C1</strain>
    </source>
</reference>
<name>A0A399IXL1_9CLOT</name>
<dbReference type="RefSeq" id="WP_119366517.1">
    <property type="nucleotide sequence ID" value="NZ_QXDJ01000002.1"/>
</dbReference>
<dbReference type="Proteomes" id="UP000265930">
    <property type="component" value="Unassembled WGS sequence"/>
</dbReference>
<sequence>MTNLENNIENLRNELYKLLDANKLTNIKIVTISQRLDELIVEYSKYKL</sequence>
<protein>
    <submittedName>
        <fullName evidence="1">Aspartyl-phosphate phosphatase Spo0E family protein</fullName>
    </submittedName>
</protein>
<gene>
    <name evidence="1" type="ORF">D2A34_09935</name>
</gene>
<dbReference type="InterPro" id="IPR018540">
    <property type="entry name" value="Spo0E-like"/>
</dbReference>
<dbReference type="Pfam" id="PF09388">
    <property type="entry name" value="SpoOE-like"/>
    <property type="match status" value="1"/>
</dbReference>
<dbReference type="AlphaFoldDB" id="A0A399IXL1"/>
<organism evidence="1 2">
    <name type="scientific">Clostridium chromiireducens</name>
    <dbReference type="NCBI Taxonomy" id="225345"/>
    <lineage>
        <taxon>Bacteria</taxon>
        <taxon>Bacillati</taxon>
        <taxon>Bacillota</taxon>
        <taxon>Clostridia</taxon>
        <taxon>Eubacteriales</taxon>
        <taxon>Clostridiaceae</taxon>
        <taxon>Clostridium</taxon>
    </lineage>
</organism>